<keyword evidence="3" id="KW-0274">FAD</keyword>
<accession>A0A2N3Y6A1</accession>
<dbReference type="GO" id="GO:0071949">
    <property type="term" value="F:FAD binding"/>
    <property type="evidence" value="ECO:0007669"/>
    <property type="project" value="InterPro"/>
</dbReference>
<dbReference type="EMBL" id="PJNB01000001">
    <property type="protein sequence ID" value="PKW18440.1"/>
    <property type="molecule type" value="Genomic_DNA"/>
</dbReference>
<comment type="caution">
    <text evidence="5">The sequence shown here is derived from an EMBL/GenBank/DDBJ whole genome shotgun (WGS) entry which is preliminary data.</text>
</comment>
<protein>
    <submittedName>
        <fullName evidence="5">2-polyprenyl-6-methoxyphenol hydroxylase-like FAD-dependent oxidoreductase</fullName>
    </submittedName>
</protein>
<dbReference type="RefSeq" id="WP_010309270.1">
    <property type="nucleotide sequence ID" value="NZ_CP061007.1"/>
</dbReference>
<dbReference type="InterPro" id="IPR050641">
    <property type="entry name" value="RIFMO-like"/>
</dbReference>
<reference evidence="5" key="1">
    <citation type="submission" date="2017-12" db="EMBL/GenBank/DDBJ databases">
        <title>Sequencing the genomes of 1000 Actinobacteria strains.</title>
        <authorList>
            <person name="Klenk H.-P."/>
        </authorList>
    </citation>
    <scope>NUCLEOTIDE SEQUENCE [LARGE SCALE GENOMIC DNA]</scope>
    <source>
        <strain evidence="5">DSM 44228</strain>
    </source>
</reference>
<dbReference type="AlphaFoldDB" id="A0A2N3Y6A1"/>
<evidence type="ECO:0000313" key="5">
    <source>
        <dbReference type="EMBL" id="PKW18440.1"/>
    </source>
</evidence>
<evidence type="ECO:0000313" key="6">
    <source>
        <dbReference type="Proteomes" id="UP000233786"/>
    </source>
</evidence>
<organism evidence="5 6">
    <name type="scientific">Saccharopolyspora spinosa</name>
    <dbReference type="NCBI Taxonomy" id="60894"/>
    <lineage>
        <taxon>Bacteria</taxon>
        <taxon>Bacillati</taxon>
        <taxon>Actinomycetota</taxon>
        <taxon>Actinomycetes</taxon>
        <taxon>Pseudonocardiales</taxon>
        <taxon>Pseudonocardiaceae</taxon>
        <taxon>Saccharopolyspora</taxon>
    </lineage>
</organism>
<evidence type="ECO:0000259" key="4">
    <source>
        <dbReference type="Pfam" id="PF01494"/>
    </source>
</evidence>
<dbReference type="Pfam" id="PF01494">
    <property type="entry name" value="FAD_binding_3"/>
    <property type="match status" value="1"/>
</dbReference>
<dbReference type="OrthoDB" id="4141215at2"/>
<gene>
    <name evidence="5" type="ORF">A8926_6521</name>
</gene>
<evidence type="ECO:0000256" key="1">
    <source>
        <dbReference type="ARBA" id="ARBA00001974"/>
    </source>
</evidence>
<dbReference type="PROSITE" id="PS51257">
    <property type="entry name" value="PROKAR_LIPOPROTEIN"/>
    <property type="match status" value="1"/>
</dbReference>
<dbReference type="PRINTS" id="PR00420">
    <property type="entry name" value="RNGMNOXGNASE"/>
</dbReference>
<dbReference type="Proteomes" id="UP000233786">
    <property type="component" value="Unassembled WGS sequence"/>
</dbReference>
<dbReference type="InterPro" id="IPR036188">
    <property type="entry name" value="FAD/NAD-bd_sf"/>
</dbReference>
<evidence type="ECO:0000256" key="3">
    <source>
        <dbReference type="ARBA" id="ARBA00022827"/>
    </source>
</evidence>
<dbReference type="Pfam" id="PF21274">
    <property type="entry name" value="Rng_hyd_C"/>
    <property type="match status" value="1"/>
</dbReference>
<dbReference type="Gene3D" id="3.50.50.60">
    <property type="entry name" value="FAD/NAD(P)-binding domain"/>
    <property type="match status" value="2"/>
</dbReference>
<feature type="domain" description="FAD-binding" evidence="4">
    <location>
        <begin position="7"/>
        <end position="349"/>
    </location>
</feature>
<keyword evidence="6" id="KW-1185">Reference proteome</keyword>
<evidence type="ECO:0000256" key="2">
    <source>
        <dbReference type="ARBA" id="ARBA00022630"/>
    </source>
</evidence>
<name>A0A2N3Y6A1_SACSN</name>
<dbReference type="InterPro" id="IPR002938">
    <property type="entry name" value="FAD-bd"/>
</dbReference>
<dbReference type="STRING" id="994479.GCA_000194155_04491"/>
<comment type="cofactor">
    <cofactor evidence="1">
        <name>FAD</name>
        <dbReference type="ChEBI" id="CHEBI:57692"/>
    </cofactor>
</comment>
<dbReference type="SUPFAM" id="SSF51905">
    <property type="entry name" value="FAD/NAD(P)-binding domain"/>
    <property type="match status" value="1"/>
</dbReference>
<dbReference type="PANTHER" id="PTHR43004:SF19">
    <property type="entry name" value="BINDING MONOOXYGENASE, PUTATIVE (JCVI)-RELATED"/>
    <property type="match status" value="1"/>
</dbReference>
<proteinExistence type="predicted"/>
<dbReference type="PANTHER" id="PTHR43004">
    <property type="entry name" value="TRK SYSTEM POTASSIUM UPTAKE PROTEIN"/>
    <property type="match status" value="1"/>
</dbReference>
<sequence length="501" mass="54964">MRPEADFEVIIVGGGPVGLLFACELRLHDVRTLVVERCRPEQTEPRIVGLHSRSLELLDRRGLLEAFDDAARSSHELQEYFQDDDGHPRVRGHFSGMFVIGKSEVRTEQPRALAFSRDSINEILREHALHLGASIRHGHEFTSMEHDENGVVADISAPDGTYRARAPFLVGCDGGRSAVRRQADIDFPGSGHTVVARLGFFAPAPTENFPPGRVRTDRGVCLNWLGNRVMTCEWDQDVDFDSPATSDEIRASVRRVTGQDFPLSTPEHLSRFTDNTRQAAQYRSGRILLAGDAAHVHFPTGGQGLNLGLQDAFNLGWKLAAEVRGWASPTLLDTYHSEQHPVAARVLTNTRAQVALMRPGAQVDALRELFAEMIEMDEVNRYLTEMITGTWIRHPAGLDSHPLAGEFAHDVPLITDATATRLAELLRDGRPVLLELSGGSRCRSVAAAWSDRVKLIAAKTTEPSVVDAMLIRPDGHIAWAGDGTGPADTLHSALSELFGAA</sequence>
<dbReference type="GO" id="GO:0016709">
    <property type="term" value="F:oxidoreductase activity, acting on paired donors, with incorporation or reduction of molecular oxygen, NAD(P)H as one donor, and incorporation of one atom of oxygen"/>
    <property type="evidence" value="ECO:0007669"/>
    <property type="project" value="UniProtKB-ARBA"/>
</dbReference>
<keyword evidence="2" id="KW-0285">Flavoprotein</keyword>
<dbReference type="Gene3D" id="3.40.30.120">
    <property type="match status" value="1"/>
</dbReference>